<sequence>MFKIFKKKSPEELLRERKDRLEKVYMNKKPDRVPTSFFPDAVLTAKHVGTTVAAATSDYDLMYKIGLIWFDDFNIDGVDTSPFGIFSLTLGMPVLPFVVWEQFTKVYRTPFALMLTGNTHRILRDKVSRWPGVELPPDAHPQYIGGKFMEVEEYRKLAEDPITFMSEVIVPRMFESLSKPNSSQAYTSLVRLGQDMAKFGKVMMDIGLEALKRGWPSFPMGFGYPPLDFIADALRHPTYTMLDLRRHPEEVHRALDALTPILVEMMRESLIPPEDAEKLFGTRVVLVFFALHLNEMLPPKLFEEFYWPGLKTLLLEAHKRNAIPSVFFEGDFTRFTHYLLELPKGSIFAWFERADLRKVRKILGDHLPIGGGISPALYIHGTKEKVYEEVCRLLNDVKEPGVFMFMGAGAPIPYGAKIENIKAAIEAATKCGRYE</sequence>
<comment type="caution">
    <text evidence="3">The sequence shown here is derived from an EMBL/GenBank/DDBJ whole genome shotgun (WGS) entry which is preliminary data.</text>
</comment>
<dbReference type="EMBL" id="DTCK01000038">
    <property type="protein sequence ID" value="HGQ36205.1"/>
    <property type="molecule type" value="Genomic_DNA"/>
</dbReference>
<dbReference type="AlphaFoldDB" id="A0A7C4JK33"/>
<evidence type="ECO:0000313" key="2">
    <source>
        <dbReference type="EMBL" id="HGQ36205.1"/>
    </source>
</evidence>
<dbReference type="GO" id="GO:0004853">
    <property type="term" value="F:uroporphyrinogen decarboxylase activity"/>
    <property type="evidence" value="ECO:0007669"/>
    <property type="project" value="InterPro"/>
</dbReference>
<dbReference type="SUPFAM" id="SSF51726">
    <property type="entry name" value="UROD/MetE-like"/>
    <property type="match status" value="1"/>
</dbReference>
<reference evidence="3" key="1">
    <citation type="journal article" date="2020" name="mSystems">
        <title>Genome- and Community-Level Interaction Insights into Carbon Utilization and Element Cycling Functions of Hydrothermarchaeota in Hydrothermal Sediment.</title>
        <authorList>
            <person name="Zhou Z."/>
            <person name="Liu Y."/>
            <person name="Xu W."/>
            <person name="Pan J."/>
            <person name="Luo Z.H."/>
            <person name="Li M."/>
        </authorList>
    </citation>
    <scope>NUCLEOTIDE SEQUENCE [LARGE SCALE GENOMIC DNA]</scope>
    <source>
        <strain evidence="3">SpSt-637</strain>
        <strain evidence="2">SpSt-667</strain>
    </source>
</reference>
<gene>
    <name evidence="3" type="ORF">ENU08_06750</name>
    <name evidence="2" type="ORF">ENU41_05965</name>
</gene>
<dbReference type="InterPro" id="IPR000257">
    <property type="entry name" value="Uroporphyrinogen_deCOase"/>
</dbReference>
<proteinExistence type="predicted"/>
<evidence type="ECO:0000259" key="1">
    <source>
        <dbReference type="Pfam" id="PF01208"/>
    </source>
</evidence>
<dbReference type="GO" id="GO:0006779">
    <property type="term" value="P:porphyrin-containing compound biosynthetic process"/>
    <property type="evidence" value="ECO:0007669"/>
    <property type="project" value="InterPro"/>
</dbReference>
<evidence type="ECO:0000313" key="3">
    <source>
        <dbReference type="EMBL" id="HGQ64924.1"/>
    </source>
</evidence>
<dbReference type="InterPro" id="IPR052024">
    <property type="entry name" value="Methanogen_methyltrans"/>
</dbReference>
<dbReference type="Gene3D" id="3.20.20.210">
    <property type="match status" value="1"/>
</dbReference>
<dbReference type="InterPro" id="IPR038071">
    <property type="entry name" value="UROD/MetE-like_sf"/>
</dbReference>
<name>A0A7C4JK33_9CREN</name>
<dbReference type="PANTHER" id="PTHR47099">
    <property type="entry name" value="METHYLCOBAMIDE:COM METHYLTRANSFERASE MTBA"/>
    <property type="match status" value="1"/>
</dbReference>
<feature type="domain" description="Uroporphyrinogen decarboxylase (URO-D)" evidence="1">
    <location>
        <begin position="235"/>
        <end position="430"/>
    </location>
</feature>
<dbReference type="PANTHER" id="PTHR47099:SF1">
    <property type="entry name" value="METHYLCOBAMIDE:COM METHYLTRANSFERASE MTBA"/>
    <property type="match status" value="1"/>
</dbReference>
<protein>
    <recommendedName>
        <fullName evidence="1">Uroporphyrinogen decarboxylase (URO-D) domain-containing protein</fullName>
    </recommendedName>
</protein>
<accession>A0A7C4JK33</accession>
<dbReference type="EMBL" id="DTBD01000060">
    <property type="protein sequence ID" value="HGQ64924.1"/>
    <property type="molecule type" value="Genomic_DNA"/>
</dbReference>
<dbReference type="Pfam" id="PF01208">
    <property type="entry name" value="URO-D"/>
    <property type="match status" value="1"/>
</dbReference>
<organism evidence="3">
    <name type="scientific">Ignisphaera aggregans</name>
    <dbReference type="NCBI Taxonomy" id="334771"/>
    <lineage>
        <taxon>Archaea</taxon>
        <taxon>Thermoproteota</taxon>
        <taxon>Thermoprotei</taxon>
        <taxon>Desulfurococcales</taxon>
        <taxon>Desulfurococcaceae</taxon>
        <taxon>Ignisphaera</taxon>
    </lineage>
</organism>